<dbReference type="PROSITE" id="PS51094">
    <property type="entry name" value="PTS_EIIA_TYPE_2"/>
    <property type="match status" value="1"/>
</dbReference>
<keyword evidence="7" id="KW-0670">Pyruvate</keyword>
<dbReference type="GO" id="GO:0016740">
    <property type="term" value="F:transferase activity"/>
    <property type="evidence" value="ECO:0007669"/>
    <property type="project" value="UniProtKB-KW"/>
</dbReference>
<dbReference type="InterPro" id="IPR036634">
    <property type="entry name" value="PRD_sf"/>
</dbReference>
<keyword evidence="3" id="KW-0010">Activator</keyword>
<dbReference type="SUPFAM" id="SSF55804">
    <property type="entry name" value="Phoshotransferase/anion transport protein"/>
    <property type="match status" value="1"/>
</dbReference>
<keyword evidence="1" id="KW-0677">Repeat</keyword>
<keyword evidence="7" id="KW-0808">Transferase</keyword>
<dbReference type="InterPro" id="IPR050661">
    <property type="entry name" value="BglG_antiterminators"/>
</dbReference>
<dbReference type="Pfam" id="PF00359">
    <property type="entry name" value="PTS_EIIA_2"/>
    <property type="match status" value="1"/>
</dbReference>
<dbReference type="PANTHER" id="PTHR30185">
    <property type="entry name" value="CRYPTIC BETA-GLUCOSIDE BGL OPERON ANTITERMINATOR"/>
    <property type="match status" value="1"/>
</dbReference>
<keyword evidence="4" id="KW-0804">Transcription</keyword>
<evidence type="ECO:0000256" key="1">
    <source>
        <dbReference type="ARBA" id="ARBA00022737"/>
    </source>
</evidence>
<feature type="domain" description="PRD" evidence="6">
    <location>
        <begin position="306"/>
        <end position="414"/>
    </location>
</feature>
<proteinExistence type="predicted"/>
<accession>R7G7I7</accession>
<sequence>MIEAISEKTIKLLLESDKPITSKNIAIEIGMSESSVKHNMKEVRSIIAASNAKLQSLPGKGFWLEVNEEQRKKLNDIINEHSDKAYSFNYRRHYILDILFRKNADYTIQIFADDLGVGRNVIIKDLEAIEKWLGYFNIEMIRVRNKGVLIQGGEFDIRQAIIYNNTAYMNQMEMDLERPDDLDFRISRTFYNYFSKVYPKNDIYLIEDVLLNAEREMDYHFEDISFIQLMEYIVVTFQRITQGRTILENNVLNKCRISKREYDAAKHLITRCITKNQEYLVLEYHCMAAQFSLYGRYEEAVENSYLKNEVYRKYAFEFVEGLQKIIVNRTILVNDNLINDLALLFKKKKMMKSYQVINSNYLKHDIKKQLPSLYAIVLANIPSLEIALDMKFTENDITYFVMLIDNAMDDTIDEISILMITSFDTNTIKYLNNKIRRTIPNIRIEKTIDLNEIEDEDFSNYDIVLTTVLLDRDDALKISRRVDTFDLDLISKEVEKKRKIKQQIIQVEKSLFHEDLICCNFRAKRRDDVLEKGAQMLHQQGYCTDNFYNILLHNENFVSTAIGNGVAIPHGYKKEILRSGIAVIKLERPIDWDESEKVELVFVLAIDLDNPQEIYKFFSNFYVLIDDKERLEQIKLAENSKEVMAVIEDVGKIITTMEE</sequence>
<dbReference type="PROSITE" id="PS51372">
    <property type="entry name" value="PRD_2"/>
    <property type="match status" value="1"/>
</dbReference>
<dbReference type="GO" id="GO:0006355">
    <property type="term" value="P:regulation of DNA-templated transcription"/>
    <property type="evidence" value="ECO:0007669"/>
    <property type="project" value="InterPro"/>
</dbReference>
<evidence type="ECO:0000259" key="6">
    <source>
        <dbReference type="PROSITE" id="PS51372"/>
    </source>
</evidence>
<name>R7G7I7_9FIRM</name>
<dbReference type="InterPro" id="IPR002178">
    <property type="entry name" value="PTS_EIIA_type-2_dom"/>
</dbReference>
<dbReference type="SUPFAM" id="SSF63520">
    <property type="entry name" value="PTS-regulatory domain, PRD"/>
    <property type="match status" value="2"/>
</dbReference>
<dbReference type="EMBL" id="CBIN010000198">
    <property type="protein sequence ID" value="CDE23095.1"/>
    <property type="molecule type" value="Genomic_DNA"/>
</dbReference>
<reference evidence="7" key="1">
    <citation type="submission" date="2012-11" db="EMBL/GenBank/DDBJ databases">
        <title>Dependencies among metagenomic species, viruses, plasmids and units of genetic variation.</title>
        <authorList>
            <person name="Nielsen H.B."/>
            <person name="Almeida M."/>
            <person name="Juncker A.S."/>
            <person name="Rasmussen S."/>
            <person name="Li J."/>
            <person name="Sunagawa S."/>
            <person name="Plichta D."/>
            <person name="Gautier L."/>
            <person name="Le Chatelier E."/>
            <person name="Peletier E."/>
            <person name="Bonde I."/>
            <person name="Nielsen T."/>
            <person name="Manichanh C."/>
            <person name="Arumugam M."/>
            <person name="Batto J."/>
            <person name="Santos M.B.Q.D."/>
            <person name="Blom N."/>
            <person name="Borruel N."/>
            <person name="Burgdorf K.S."/>
            <person name="Boumezbeur F."/>
            <person name="Casellas F."/>
            <person name="Dore J."/>
            <person name="Guarner F."/>
            <person name="Hansen T."/>
            <person name="Hildebrand F."/>
            <person name="Kaas R.S."/>
            <person name="Kennedy S."/>
            <person name="Kristiansen K."/>
            <person name="Kultima J.R."/>
            <person name="Leonard P."/>
            <person name="Levenez F."/>
            <person name="Lund O."/>
            <person name="Moumen B."/>
            <person name="Le Paslier D."/>
            <person name="Pons N."/>
            <person name="Pedersen O."/>
            <person name="Prifti E."/>
            <person name="Qin J."/>
            <person name="Raes J."/>
            <person name="Tap J."/>
            <person name="Tims S."/>
            <person name="Ussery D.W."/>
            <person name="Yamada T."/>
            <person name="MetaHit consortium"/>
            <person name="Renault P."/>
            <person name="Sicheritz-Ponten T."/>
            <person name="Bork P."/>
            <person name="Wang J."/>
            <person name="Brunak S."/>
            <person name="Ehrlich S.D."/>
        </authorList>
    </citation>
    <scope>NUCLEOTIDE SEQUENCE [LARGE SCALE GENOMIC DNA]</scope>
</reference>
<keyword evidence="2" id="KW-0805">Transcription regulation</keyword>
<dbReference type="PANTHER" id="PTHR30185:SF18">
    <property type="entry name" value="TRANSCRIPTIONAL REGULATOR MTLR"/>
    <property type="match status" value="1"/>
</dbReference>
<dbReference type="Pfam" id="PF05043">
    <property type="entry name" value="Mga"/>
    <property type="match status" value="1"/>
</dbReference>
<evidence type="ECO:0000313" key="8">
    <source>
        <dbReference type="Proteomes" id="UP000018093"/>
    </source>
</evidence>
<organism evidence="7 8">
    <name type="scientific">Amedibacillus dolichus CAG:375</name>
    <dbReference type="NCBI Taxonomy" id="1263076"/>
    <lineage>
        <taxon>Bacteria</taxon>
        <taxon>Bacillati</taxon>
        <taxon>Bacillota</taxon>
        <taxon>Erysipelotrichia</taxon>
        <taxon>Erysipelotrichales</taxon>
        <taxon>Erysipelotrichaceae</taxon>
        <taxon>Amedibacillus</taxon>
    </lineage>
</organism>
<dbReference type="AlphaFoldDB" id="R7G7I7"/>
<evidence type="ECO:0000256" key="2">
    <source>
        <dbReference type="ARBA" id="ARBA00023015"/>
    </source>
</evidence>
<dbReference type="PROSITE" id="PS00372">
    <property type="entry name" value="PTS_EIIA_TYPE_2_HIS"/>
    <property type="match status" value="1"/>
</dbReference>
<dbReference type="InterPro" id="IPR007737">
    <property type="entry name" value="Mga_HTH"/>
</dbReference>
<evidence type="ECO:0000256" key="3">
    <source>
        <dbReference type="ARBA" id="ARBA00023159"/>
    </source>
</evidence>
<protein>
    <submittedName>
        <fullName evidence="7">Putative phosphoenolpyruvate-dependent sugar phosphotransferase system EIIA 2</fullName>
    </submittedName>
</protein>
<comment type="caution">
    <text evidence="7">The sequence shown here is derived from an EMBL/GenBank/DDBJ whole genome shotgun (WGS) entry which is preliminary data.</text>
</comment>
<evidence type="ECO:0000313" key="7">
    <source>
        <dbReference type="EMBL" id="CDE23095.1"/>
    </source>
</evidence>
<feature type="domain" description="PTS EIIA type-2" evidence="5">
    <location>
        <begin position="510"/>
        <end position="650"/>
    </location>
</feature>
<dbReference type="InterPro" id="IPR011608">
    <property type="entry name" value="PRD"/>
</dbReference>
<dbReference type="CDD" id="cd00211">
    <property type="entry name" value="PTS_IIA_fru"/>
    <property type="match status" value="1"/>
</dbReference>
<dbReference type="InterPro" id="IPR016152">
    <property type="entry name" value="PTrfase/Anion_transptr"/>
</dbReference>
<gene>
    <name evidence="7" type="ORF">BN631_01564</name>
</gene>
<dbReference type="Gene3D" id="3.40.930.10">
    <property type="entry name" value="Mannitol-specific EII, Chain A"/>
    <property type="match status" value="1"/>
</dbReference>
<evidence type="ECO:0000259" key="5">
    <source>
        <dbReference type="PROSITE" id="PS51094"/>
    </source>
</evidence>
<dbReference type="Proteomes" id="UP000018093">
    <property type="component" value="Unassembled WGS sequence"/>
</dbReference>
<evidence type="ECO:0000256" key="4">
    <source>
        <dbReference type="ARBA" id="ARBA00023163"/>
    </source>
</evidence>